<comment type="caution">
    <text evidence="2">The sequence shown here is derived from an EMBL/GenBank/DDBJ whole genome shotgun (WGS) entry which is preliminary data.</text>
</comment>
<dbReference type="RefSeq" id="WP_019953041.1">
    <property type="nucleotide sequence ID" value="NZ_JBHLVX010000031.1"/>
</dbReference>
<evidence type="ECO:0000256" key="1">
    <source>
        <dbReference type="SAM" id="MobiDB-lite"/>
    </source>
</evidence>
<accession>A0ABV6G2R8</accession>
<gene>
    <name evidence="2" type="ORF">ACFFHW_08100</name>
</gene>
<feature type="region of interest" description="Disordered" evidence="1">
    <location>
        <begin position="95"/>
        <end position="123"/>
    </location>
</feature>
<organism evidence="2 3">
    <name type="scientific">Kushneria aurantia</name>
    <dbReference type="NCBI Taxonomy" id="504092"/>
    <lineage>
        <taxon>Bacteria</taxon>
        <taxon>Pseudomonadati</taxon>
        <taxon>Pseudomonadota</taxon>
        <taxon>Gammaproteobacteria</taxon>
        <taxon>Oceanospirillales</taxon>
        <taxon>Halomonadaceae</taxon>
        <taxon>Kushneria</taxon>
    </lineage>
</organism>
<sequence length="123" mass="13134">MANQMTVRLANVKRYNMDGRQGASVTVMDHIGAGNENSTGIDFSQMSADYSVFDQFVSLGLEPPCNVEVDVDIRMTKDRNNRQMTSLHVVALRAPIGGGNGQASNAGHSRSGAESADKAKSTT</sequence>
<protein>
    <recommendedName>
        <fullName evidence="4">Single-stranded DNA-binding protein</fullName>
    </recommendedName>
</protein>
<reference evidence="2 3" key="1">
    <citation type="submission" date="2024-09" db="EMBL/GenBank/DDBJ databases">
        <authorList>
            <person name="Sun Q."/>
            <person name="Mori K."/>
        </authorList>
    </citation>
    <scope>NUCLEOTIDE SEQUENCE [LARGE SCALE GENOMIC DNA]</scope>
    <source>
        <strain evidence="2 3">CCM 7415</strain>
    </source>
</reference>
<evidence type="ECO:0008006" key="4">
    <source>
        <dbReference type="Google" id="ProtNLM"/>
    </source>
</evidence>
<name>A0ABV6G2R8_9GAMM</name>
<keyword evidence="3" id="KW-1185">Reference proteome</keyword>
<evidence type="ECO:0000313" key="3">
    <source>
        <dbReference type="Proteomes" id="UP001589814"/>
    </source>
</evidence>
<dbReference type="EMBL" id="JBHLVX010000031">
    <property type="protein sequence ID" value="MFC0267945.1"/>
    <property type="molecule type" value="Genomic_DNA"/>
</dbReference>
<dbReference type="Proteomes" id="UP001589814">
    <property type="component" value="Unassembled WGS sequence"/>
</dbReference>
<evidence type="ECO:0000313" key="2">
    <source>
        <dbReference type="EMBL" id="MFC0267945.1"/>
    </source>
</evidence>
<proteinExistence type="predicted"/>